<organism evidence="2 3">
    <name type="scientific">Pholiota conissans</name>
    <dbReference type="NCBI Taxonomy" id="109636"/>
    <lineage>
        <taxon>Eukaryota</taxon>
        <taxon>Fungi</taxon>
        <taxon>Dikarya</taxon>
        <taxon>Basidiomycota</taxon>
        <taxon>Agaricomycotina</taxon>
        <taxon>Agaricomycetes</taxon>
        <taxon>Agaricomycetidae</taxon>
        <taxon>Agaricales</taxon>
        <taxon>Agaricineae</taxon>
        <taxon>Strophariaceae</taxon>
        <taxon>Pholiota</taxon>
    </lineage>
</organism>
<accession>A0A9P5Z0F7</accession>
<dbReference type="AlphaFoldDB" id="A0A9P5Z0F7"/>
<feature type="transmembrane region" description="Helical" evidence="1">
    <location>
        <begin position="270"/>
        <end position="290"/>
    </location>
</feature>
<evidence type="ECO:0000313" key="2">
    <source>
        <dbReference type="EMBL" id="KAF9478423.1"/>
    </source>
</evidence>
<gene>
    <name evidence="2" type="ORF">BDN70DRAFT_933377</name>
</gene>
<reference evidence="2" key="1">
    <citation type="submission" date="2020-11" db="EMBL/GenBank/DDBJ databases">
        <authorList>
            <consortium name="DOE Joint Genome Institute"/>
            <person name="Ahrendt S."/>
            <person name="Riley R."/>
            <person name="Andreopoulos W."/>
            <person name="Labutti K."/>
            <person name="Pangilinan J."/>
            <person name="Ruiz-Duenas F.J."/>
            <person name="Barrasa J.M."/>
            <person name="Sanchez-Garcia M."/>
            <person name="Camarero S."/>
            <person name="Miyauchi S."/>
            <person name="Serrano A."/>
            <person name="Linde D."/>
            <person name="Babiker R."/>
            <person name="Drula E."/>
            <person name="Ayuso-Fernandez I."/>
            <person name="Pacheco R."/>
            <person name="Padilla G."/>
            <person name="Ferreira P."/>
            <person name="Barriuso J."/>
            <person name="Kellner H."/>
            <person name="Castanera R."/>
            <person name="Alfaro M."/>
            <person name="Ramirez L."/>
            <person name="Pisabarro A.G."/>
            <person name="Kuo A."/>
            <person name="Tritt A."/>
            <person name="Lipzen A."/>
            <person name="He G."/>
            <person name="Yan M."/>
            <person name="Ng V."/>
            <person name="Cullen D."/>
            <person name="Martin F."/>
            <person name="Rosso M.-N."/>
            <person name="Henrissat B."/>
            <person name="Hibbett D."/>
            <person name="Martinez A.T."/>
            <person name="Grigoriev I.V."/>
        </authorList>
    </citation>
    <scope>NUCLEOTIDE SEQUENCE</scope>
    <source>
        <strain evidence="2">CIRM-BRFM 674</strain>
    </source>
</reference>
<proteinExistence type="predicted"/>
<evidence type="ECO:0000256" key="1">
    <source>
        <dbReference type="SAM" id="Phobius"/>
    </source>
</evidence>
<dbReference type="Proteomes" id="UP000807469">
    <property type="component" value="Unassembled WGS sequence"/>
</dbReference>
<evidence type="ECO:0008006" key="4">
    <source>
        <dbReference type="Google" id="ProtNLM"/>
    </source>
</evidence>
<feature type="transmembrane region" description="Helical" evidence="1">
    <location>
        <begin position="226"/>
        <end position="250"/>
    </location>
</feature>
<evidence type="ECO:0000313" key="3">
    <source>
        <dbReference type="Proteomes" id="UP000807469"/>
    </source>
</evidence>
<keyword evidence="3" id="KW-1185">Reference proteome</keyword>
<protein>
    <recommendedName>
        <fullName evidence="4">Transmembrane protein</fullName>
    </recommendedName>
</protein>
<keyword evidence="1" id="KW-0812">Transmembrane</keyword>
<feature type="transmembrane region" description="Helical" evidence="1">
    <location>
        <begin position="148"/>
        <end position="167"/>
    </location>
</feature>
<sequence length="293" mass="32043">MSSSSTSTLLVPPPVRKASHDIPKFFLVRFQSPTPSPPQIDVAVITQTGSVQPVGTFMQDVDHNPTHSQLAPPVSSWNTYLCNRLISVYFIPTLGIAHVYYFRYRCVPGDAPEILAERGSAPPYHRRDLPHLDRETTLIRIASSWRTILGLSSGGVLASVMGFIQLLSVCNNVIFTSLTLGSVVLVWSSFICGFLYTGYKESFLRSRVIAEQWTHANSANCPFWRLVALPAILLSWGFLLCCFAILYVSFTGFGNTQPASCGTVNLPTAAGGIFVLGVMSISGTLIYNAIVNF</sequence>
<feature type="transmembrane region" description="Helical" evidence="1">
    <location>
        <begin position="173"/>
        <end position="197"/>
    </location>
</feature>
<comment type="caution">
    <text evidence="2">The sequence shown here is derived from an EMBL/GenBank/DDBJ whole genome shotgun (WGS) entry which is preliminary data.</text>
</comment>
<keyword evidence="1" id="KW-1133">Transmembrane helix</keyword>
<name>A0A9P5Z0F7_9AGAR</name>
<keyword evidence="1" id="KW-0472">Membrane</keyword>
<dbReference type="OrthoDB" id="3056775at2759"/>
<dbReference type="EMBL" id="MU155234">
    <property type="protein sequence ID" value="KAF9478423.1"/>
    <property type="molecule type" value="Genomic_DNA"/>
</dbReference>